<gene>
    <name evidence="1" type="ORF">FGM00_04010</name>
</gene>
<sequence>MKKVFLTLSILPVVILFGCNNPDNALGILDPDSTNKKHLEYFGFTLVDTLWDDPTDADSKTNYSDEVAPFSNLADILVVDPTDNVIARMERMQHLQMKSILHIAALFFEIEGTNAPSGTDYKLRNDYRERWMTFVNTNQLTENQGFVQALYLGEEPVWNGVSANELRLAADYISNTTPEYKVMVIEAYPVLDELQLPNSVDWVGFDHYFIENPAKDPTFLGELGTLKAKLKDNQQLVLVMDAHYIDFAHGGFGGIALDKMGEVANSYYELAKAESKAVTLLGYFWPSGFDHAQSIGARNMPDNVKDEYVRIGKEITGKH</sequence>
<evidence type="ECO:0000313" key="2">
    <source>
        <dbReference type="Proteomes" id="UP000310017"/>
    </source>
</evidence>
<dbReference type="OrthoDB" id="1412382at2"/>
<dbReference type="KEGG" id="asag:FGM00_04010"/>
<dbReference type="EMBL" id="CP040710">
    <property type="protein sequence ID" value="QCW99315.1"/>
    <property type="molecule type" value="Genomic_DNA"/>
</dbReference>
<reference evidence="1 2" key="1">
    <citation type="submission" date="2019-05" db="EMBL/GenBank/DDBJ databases">
        <title>Genome sequencing of F202Z8.</title>
        <authorList>
            <person name="Kwon Y.M."/>
        </authorList>
    </citation>
    <scope>NUCLEOTIDE SEQUENCE [LARGE SCALE GENOMIC DNA]</scope>
    <source>
        <strain evidence="1 2">F202Z8</strain>
    </source>
</reference>
<proteinExistence type="predicted"/>
<dbReference type="RefSeq" id="WP_138851668.1">
    <property type="nucleotide sequence ID" value="NZ_CP040710.1"/>
</dbReference>
<dbReference type="Proteomes" id="UP000310017">
    <property type="component" value="Chromosome"/>
</dbReference>
<dbReference type="AlphaFoldDB" id="A0A5B7SL98"/>
<name>A0A5B7SL98_9FLAO</name>
<keyword evidence="2" id="KW-1185">Reference proteome</keyword>
<accession>A0A5B7SL98</accession>
<evidence type="ECO:0000313" key="1">
    <source>
        <dbReference type="EMBL" id="QCW99315.1"/>
    </source>
</evidence>
<organism evidence="1 2">
    <name type="scientific">Aggregatimonas sangjinii</name>
    <dbReference type="NCBI Taxonomy" id="2583587"/>
    <lineage>
        <taxon>Bacteria</taxon>
        <taxon>Pseudomonadati</taxon>
        <taxon>Bacteroidota</taxon>
        <taxon>Flavobacteriia</taxon>
        <taxon>Flavobacteriales</taxon>
        <taxon>Flavobacteriaceae</taxon>
        <taxon>Aggregatimonas</taxon>
    </lineage>
</organism>
<protein>
    <submittedName>
        <fullName evidence="1">Uncharacterized protein</fullName>
    </submittedName>
</protein>
<dbReference type="PROSITE" id="PS51257">
    <property type="entry name" value="PROKAR_LIPOPROTEIN"/>
    <property type="match status" value="1"/>
</dbReference>